<sequence length="237" mass="26792">MIQRKIPGWHRVQRAILLSTALGVMIHELAHKEMAEEFNLNVQEVKYFQMEGGKAGYVKHDTPRTYTGMVAVSIAPFILNTAVAYTAFVIGGGYVFYHGPSALQHWEWVLVGADIWIGISAALHAFPSRQDIGNIWAAAKSIWKETKIPILQPIVAKLKNHNIVFQLILLPLWIPVLLIRGAIFSLWNYRVMLSFPVMGILVVLDKFKPFGSHFVFTAALLWSSYYSLSFIFPHTTP</sequence>
<organism evidence="2 3">
    <name type="scientific">Halosimplex pelagicum</name>
    <dbReference type="NCBI Taxonomy" id="869886"/>
    <lineage>
        <taxon>Archaea</taxon>
        <taxon>Methanobacteriati</taxon>
        <taxon>Methanobacteriota</taxon>
        <taxon>Stenosarchaea group</taxon>
        <taxon>Halobacteria</taxon>
        <taxon>Halobacteriales</taxon>
        <taxon>Haloarculaceae</taxon>
        <taxon>Halosimplex</taxon>
    </lineage>
</organism>
<reference evidence="2 3" key="1">
    <citation type="submission" date="2020-07" db="EMBL/GenBank/DDBJ databases">
        <title>Halosimplex litoreum sp. nov. and Halosimplex rubrum sp. nov., isolated from different salt environments.</title>
        <authorList>
            <person name="Cui H."/>
        </authorList>
    </citation>
    <scope>NUCLEOTIDE SEQUENCE [LARGE SCALE GENOMIC DNA]</scope>
    <source>
        <strain evidence="2 3">R2</strain>
    </source>
</reference>
<feature type="transmembrane region" description="Helical" evidence="1">
    <location>
        <begin position="163"/>
        <end position="183"/>
    </location>
</feature>
<dbReference type="KEGG" id="hpel:HZS54_11275"/>
<evidence type="ECO:0000256" key="1">
    <source>
        <dbReference type="SAM" id="Phobius"/>
    </source>
</evidence>
<keyword evidence="1" id="KW-0472">Membrane</keyword>
<accession>A0A7D5TBL2</accession>
<keyword evidence="3" id="KW-1185">Reference proteome</keyword>
<evidence type="ECO:0000313" key="3">
    <source>
        <dbReference type="Proteomes" id="UP000509346"/>
    </source>
</evidence>
<dbReference type="RefSeq" id="WP_179922617.1">
    <property type="nucleotide sequence ID" value="NZ_CP058909.1"/>
</dbReference>
<feature type="transmembrane region" description="Helical" evidence="1">
    <location>
        <begin position="69"/>
        <end position="96"/>
    </location>
</feature>
<evidence type="ECO:0000313" key="2">
    <source>
        <dbReference type="EMBL" id="QLH82149.1"/>
    </source>
</evidence>
<keyword evidence="1" id="KW-1133">Transmembrane helix</keyword>
<dbReference type="Proteomes" id="UP000509346">
    <property type="component" value="Chromosome"/>
</dbReference>
<proteinExistence type="predicted"/>
<dbReference type="EMBL" id="CP058909">
    <property type="protein sequence ID" value="QLH82149.1"/>
    <property type="molecule type" value="Genomic_DNA"/>
</dbReference>
<dbReference type="GeneID" id="56083178"/>
<dbReference type="AlphaFoldDB" id="A0A7D5TBL2"/>
<gene>
    <name evidence="2" type="ORF">HZS54_11275</name>
</gene>
<name>A0A7D5TBL2_9EURY</name>
<keyword evidence="1" id="KW-0812">Transmembrane</keyword>
<protein>
    <submittedName>
        <fullName evidence="2">DUF3267 domain-containing protein</fullName>
    </submittedName>
</protein>
<feature type="transmembrane region" description="Helical" evidence="1">
    <location>
        <begin position="214"/>
        <end position="232"/>
    </location>
</feature>
<feature type="transmembrane region" description="Helical" evidence="1">
    <location>
        <begin position="108"/>
        <end position="126"/>
    </location>
</feature>
<dbReference type="OrthoDB" id="147208at2157"/>